<evidence type="ECO:0000256" key="6">
    <source>
        <dbReference type="ARBA" id="ARBA00022692"/>
    </source>
</evidence>
<feature type="transmembrane region" description="Helical" evidence="9">
    <location>
        <begin position="342"/>
        <end position="361"/>
    </location>
</feature>
<feature type="transmembrane region" description="Helical" evidence="9">
    <location>
        <begin position="368"/>
        <end position="390"/>
    </location>
</feature>
<keyword evidence="3 9" id="KW-0813">Transport</keyword>
<dbReference type="SUPFAM" id="SSF82714">
    <property type="entry name" value="Multidrug efflux transporter AcrB TolC docking domain, DN and DC subdomains"/>
    <property type="match status" value="2"/>
</dbReference>
<dbReference type="PRINTS" id="PR00702">
    <property type="entry name" value="ACRIFLAVINRP"/>
</dbReference>
<dbReference type="Gene3D" id="3.30.70.1440">
    <property type="entry name" value="Multidrug efflux transporter AcrB pore domain"/>
    <property type="match status" value="1"/>
</dbReference>
<sequence>MRLSRFFIARPIFAAVIAIVITIIGAISYFALPVSQYPEVVPPTVTVAAVYPGASAETVAETVAAPIEQEINGVDGMLYQSSQSTGDGRALITVTFKQGTDLDEAQVLVQNRVAIATPRLPQEVQRLGVVTKKTSPDFLLVVNLISPDQSLDRAYLSNYALTRLKDPLSRVEGVGDVQLFGSRDLSMRVWLDPGRAAALGLTAGDIVSALRAQNVQVAAGTLGQPPSGGDAFQLNVETQGRLTDPQQFANVVIRTDADGRQVRLSDVGRVELGAEDYGTSAYLSDRESVILPVFQRPGSNALAAAEAVKAEMERLSKDFPKGLEYRVVYNPTEFIQQSIDEVVKTLFEAVILVVLVIIVFLQKWRAAVIPVVAIPVSLIGSFTVLALAGYSLNNLSLFGLVLAIGIVVDDAIVVVENVERNLEHGMTPMQAARTSMDEVSGALVGIVLVLCAVFLPTLFMNGLSGAFYQQFAVTISTATVISLVVSLTLSPALAAILLKPGERSPGPAGWRRALYAAGDWFNRGFARVSDRYAALTARLVRRPRTMMLSYGGLIAATAALFWATPTGFIPAQDQGYFLTVISLPPGSATSRTDEVMKKVADRVLKIPGVKATVMLSGFDGPSETRATSSAAAYWVLDDFEERAKKGETLDKLMDEARKATADITEARLMVVGPPLIRGIGSAGGYRLMVQDREGKGYAELEKAANALIGQANQTPGLQSVYTFFDTATPRVYADIDRDKAEILGVPPSRVFEALQVYLGSAFVNDFNLLGRTFRVTAQADAPFRRTPADIANLQTRSDSGAMVPIGSVATFQDKTGPYRVSRYNLAPAVAVDGDTAPGYSSGAALTVMEKTADQVLPRGFSHEWTGIAYQQQAAGNTAMLVFAMAVLFVFLVLAAQYESLTLPLAIILIVPMCLLAAMAGVNLRGMDNNVLTQIGLVVLIALAAKNAILVVEFAKQAEERDGLSPVEAAVQAARVRLRPILMTSFAFILGTVPLVLATGAGAELRQALGTAVFFGMAGVTAFGLLFTPTFYVVCRALGDRLSRRRNRPEGGADEAALQPAE</sequence>
<evidence type="ECO:0000256" key="5">
    <source>
        <dbReference type="ARBA" id="ARBA00022519"/>
    </source>
</evidence>
<keyword evidence="7 9" id="KW-1133">Transmembrane helix</keyword>
<evidence type="ECO:0000256" key="2">
    <source>
        <dbReference type="ARBA" id="ARBA00010942"/>
    </source>
</evidence>
<proteinExistence type="inferred from homology"/>
<dbReference type="PANTHER" id="PTHR32063:SF11">
    <property type="entry name" value="CATION OR DRUG EFFLUX SYSTEM PROTEIN"/>
    <property type="match status" value="1"/>
</dbReference>
<keyword evidence="8 9" id="KW-0472">Membrane</keyword>
<evidence type="ECO:0000313" key="11">
    <source>
        <dbReference type="Proteomes" id="UP001596977"/>
    </source>
</evidence>
<evidence type="ECO:0000256" key="7">
    <source>
        <dbReference type="ARBA" id="ARBA00022989"/>
    </source>
</evidence>
<name>A0ABW3HD44_9SPHN</name>
<dbReference type="InterPro" id="IPR027463">
    <property type="entry name" value="AcrB_DN_DC_subdom"/>
</dbReference>
<feature type="transmembrane region" description="Helical" evidence="9">
    <location>
        <begin position="902"/>
        <end position="921"/>
    </location>
</feature>
<feature type="transmembrane region" description="Helical" evidence="9">
    <location>
        <begin position="980"/>
        <end position="1000"/>
    </location>
</feature>
<keyword evidence="6 9" id="KW-0812">Transmembrane</keyword>
<evidence type="ECO:0000256" key="9">
    <source>
        <dbReference type="RuleBase" id="RU364070"/>
    </source>
</evidence>
<comment type="similarity">
    <text evidence="2 9">Belongs to the resistance-nodulation-cell division (RND) (TC 2.A.6) family.</text>
</comment>
<dbReference type="Gene3D" id="3.30.2090.10">
    <property type="entry name" value="Multidrug efflux transporter AcrB TolC docking domain, DN and DC subdomains"/>
    <property type="match status" value="2"/>
</dbReference>
<comment type="caution">
    <text evidence="10">The sequence shown here is derived from an EMBL/GenBank/DDBJ whole genome shotgun (WGS) entry which is preliminary data.</text>
</comment>
<dbReference type="Proteomes" id="UP001596977">
    <property type="component" value="Unassembled WGS sequence"/>
</dbReference>
<dbReference type="EMBL" id="JBHTJG010000006">
    <property type="protein sequence ID" value="MFD0947422.1"/>
    <property type="molecule type" value="Genomic_DNA"/>
</dbReference>
<organism evidence="10 11">
    <name type="scientific">Sphingomonas canadensis</name>
    <dbReference type="NCBI Taxonomy" id="1219257"/>
    <lineage>
        <taxon>Bacteria</taxon>
        <taxon>Pseudomonadati</taxon>
        <taxon>Pseudomonadota</taxon>
        <taxon>Alphaproteobacteria</taxon>
        <taxon>Sphingomonadales</taxon>
        <taxon>Sphingomonadaceae</taxon>
        <taxon>Sphingomonas</taxon>
    </lineage>
</organism>
<dbReference type="InterPro" id="IPR004764">
    <property type="entry name" value="MdtF-like"/>
</dbReference>
<evidence type="ECO:0000256" key="3">
    <source>
        <dbReference type="ARBA" id="ARBA00022448"/>
    </source>
</evidence>
<dbReference type="NCBIfam" id="TIGR00915">
    <property type="entry name" value="2A0602"/>
    <property type="match status" value="1"/>
</dbReference>
<dbReference type="InterPro" id="IPR001036">
    <property type="entry name" value="Acrflvin-R"/>
</dbReference>
<accession>A0ABW3HD44</accession>
<feature type="transmembrane region" description="Helical" evidence="9">
    <location>
        <begin position="439"/>
        <end position="459"/>
    </location>
</feature>
<dbReference type="SUPFAM" id="SSF82866">
    <property type="entry name" value="Multidrug efflux transporter AcrB transmembrane domain"/>
    <property type="match status" value="2"/>
</dbReference>
<dbReference type="SUPFAM" id="SSF82693">
    <property type="entry name" value="Multidrug efflux transporter AcrB pore domain, PN1, PN2, PC1 and PC2 subdomains"/>
    <property type="match status" value="4"/>
</dbReference>
<feature type="transmembrane region" description="Helical" evidence="9">
    <location>
        <begin position="933"/>
        <end position="954"/>
    </location>
</feature>
<feature type="transmembrane region" description="Helical" evidence="9">
    <location>
        <begin position="471"/>
        <end position="498"/>
    </location>
</feature>
<feature type="transmembrane region" description="Helical" evidence="9">
    <location>
        <begin position="396"/>
        <end position="418"/>
    </location>
</feature>
<keyword evidence="5 9" id="KW-0997">Cell inner membrane</keyword>
<evidence type="ECO:0000313" key="10">
    <source>
        <dbReference type="EMBL" id="MFD0947422.1"/>
    </source>
</evidence>
<feature type="transmembrane region" description="Helical" evidence="9">
    <location>
        <begin position="547"/>
        <end position="564"/>
    </location>
</feature>
<dbReference type="Gene3D" id="3.30.70.1320">
    <property type="entry name" value="Multidrug efflux transporter AcrB pore domain like"/>
    <property type="match status" value="1"/>
</dbReference>
<comment type="subcellular location">
    <subcellularLocation>
        <location evidence="1 9">Cell inner membrane</location>
        <topology evidence="1 9">Multi-pass membrane protein</topology>
    </subcellularLocation>
</comment>
<protein>
    <recommendedName>
        <fullName evidence="9">Efflux pump membrane transporter</fullName>
    </recommendedName>
</protein>
<dbReference type="Gene3D" id="3.30.70.1430">
    <property type="entry name" value="Multidrug efflux transporter AcrB pore domain"/>
    <property type="match status" value="2"/>
</dbReference>
<feature type="transmembrane region" description="Helical" evidence="9">
    <location>
        <begin position="12"/>
        <end position="32"/>
    </location>
</feature>
<dbReference type="NCBIfam" id="NF000282">
    <property type="entry name" value="RND_permease_1"/>
    <property type="match status" value="1"/>
</dbReference>
<reference evidence="11" key="1">
    <citation type="journal article" date="2019" name="Int. J. Syst. Evol. Microbiol.">
        <title>The Global Catalogue of Microorganisms (GCM) 10K type strain sequencing project: providing services to taxonomists for standard genome sequencing and annotation.</title>
        <authorList>
            <consortium name="The Broad Institute Genomics Platform"/>
            <consortium name="The Broad Institute Genome Sequencing Center for Infectious Disease"/>
            <person name="Wu L."/>
            <person name="Ma J."/>
        </authorList>
    </citation>
    <scope>NUCLEOTIDE SEQUENCE [LARGE SCALE GENOMIC DNA]</scope>
    <source>
        <strain evidence="11">CCUG 62982</strain>
    </source>
</reference>
<evidence type="ECO:0000256" key="1">
    <source>
        <dbReference type="ARBA" id="ARBA00004429"/>
    </source>
</evidence>
<evidence type="ECO:0000256" key="8">
    <source>
        <dbReference type="ARBA" id="ARBA00023136"/>
    </source>
</evidence>
<keyword evidence="11" id="KW-1185">Reference proteome</keyword>
<keyword evidence="4" id="KW-1003">Cell membrane</keyword>
<dbReference type="Pfam" id="PF00873">
    <property type="entry name" value="ACR_tran"/>
    <property type="match status" value="1"/>
</dbReference>
<feature type="transmembrane region" description="Helical" evidence="9">
    <location>
        <begin position="1012"/>
        <end position="1037"/>
    </location>
</feature>
<evidence type="ECO:0000256" key="4">
    <source>
        <dbReference type="ARBA" id="ARBA00022475"/>
    </source>
</evidence>
<dbReference type="RefSeq" id="WP_264944784.1">
    <property type="nucleotide sequence ID" value="NZ_JAPDRA010000006.1"/>
</dbReference>
<dbReference type="Gene3D" id="1.20.1640.10">
    <property type="entry name" value="Multidrug efflux transporter AcrB transmembrane domain"/>
    <property type="match status" value="2"/>
</dbReference>
<dbReference type="PANTHER" id="PTHR32063">
    <property type="match status" value="1"/>
</dbReference>
<gene>
    <name evidence="10" type="ORF">ACFQ1E_13815</name>
</gene>
<feature type="transmembrane region" description="Helical" evidence="9">
    <location>
        <begin position="877"/>
        <end position="895"/>
    </location>
</feature>